<dbReference type="Pfam" id="PF08666">
    <property type="entry name" value="SAF"/>
    <property type="match status" value="1"/>
</dbReference>
<keyword evidence="4" id="KW-1185">Reference proteome</keyword>
<evidence type="ECO:0000259" key="2">
    <source>
        <dbReference type="SMART" id="SM00858"/>
    </source>
</evidence>
<feature type="transmembrane region" description="Helical" evidence="1">
    <location>
        <begin position="37"/>
        <end position="58"/>
    </location>
</feature>
<dbReference type="Proteomes" id="UP000243507">
    <property type="component" value="Unassembled WGS sequence"/>
</dbReference>
<organism evidence="3 4">
    <name type="scientific">Pseudothioclava arenosa</name>
    <dbReference type="NCBI Taxonomy" id="1795308"/>
    <lineage>
        <taxon>Bacteria</taxon>
        <taxon>Pseudomonadati</taxon>
        <taxon>Pseudomonadota</taxon>
        <taxon>Alphaproteobacteria</taxon>
        <taxon>Rhodobacterales</taxon>
        <taxon>Paracoccaceae</taxon>
        <taxon>Pseudothioclava</taxon>
    </lineage>
</organism>
<dbReference type="NCBIfam" id="TIGR03177">
    <property type="entry name" value="pilus_cpaB"/>
    <property type="match status" value="1"/>
</dbReference>
<dbReference type="SMART" id="SM00858">
    <property type="entry name" value="SAF"/>
    <property type="match status" value="1"/>
</dbReference>
<proteinExistence type="predicted"/>
<dbReference type="InterPro" id="IPR031571">
    <property type="entry name" value="RcpC_dom"/>
</dbReference>
<keyword evidence="1" id="KW-0472">Membrane</keyword>
<evidence type="ECO:0000313" key="4">
    <source>
        <dbReference type="Proteomes" id="UP000243507"/>
    </source>
</evidence>
<name>A0A2A4CJ06_9RHOB</name>
<comment type="caution">
    <text evidence="3">The sequence shown here is derived from an EMBL/GenBank/DDBJ whole genome shotgun (WGS) entry which is preliminary data.</text>
</comment>
<dbReference type="OrthoDB" id="163768at2"/>
<gene>
    <name evidence="3" type="primary">cpaB</name>
    <name evidence="3" type="ORF">CLN94_11075</name>
</gene>
<dbReference type="Pfam" id="PF16976">
    <property type="entry name" value="RcpC"/>
    <property type="match status" value="1"/>
</dbReference>
<dbReference type="CDD" id="cd11614">
    <property type="entry name" value="SAF_CpaB_FlgA_like"/>
    <property type="match status" value="1"/>
</dbReference>
<dbReference type="InterPro" id="IPR013974">
    <property type="entry name" value="SAF"/>
</dbReference>
<keyword evidence="1" id="KW-1133">Transmembrane helix</keyword>
<reference evidence="3 4" key="1">
    <citation type="submission" date="2017-09" db="EMBL/GenBank/DDBJ databases">
        <title>A multilocus sequence analysis scheme for characterization of bacteria in the genus Thioclava.</title>
        <authorList>
            <person name="Liu Y."/>
            <person name="Shao Z."/>
        </authorList>
    </citation>
    <scope>NUCLEOTIDE SEQUENCE [LARGE SCALE GENOMIC DNA]</scope>
    <source>
        <strain evidence="3 4">CAU 1312</strain>
    </source>
</reference>
<feature type="domain" description="SAF" evidence="2">
    <location>
        <begin position="79"/>
        <end position="147"/>
    </location>
</feature>
<dbReference type="AlphaFoldDB" id="A0A2A4CJ06"/>
<keyword evidence="1" id="KW-0812">Transmembrane</keyword>
<evidence type="ECO:0000313" key="3">
    <source>
        <dbReference type="EMBL" id="PCD76023.1"/>
    </source>
</evidence>
<protein>
    <submittedName>
        <fullName evidence="3">Flp pilus assembly protein CpaB</fullName>
    </submittedName>
</protein>
<dbReference type="EMBL" id="NTJD01000008">
    <property type="protein sequence ID" value="PCD76023.1"/>
    <property type="molecule type" value="Genomic_DNA"/>
</dbReference>
<evidence type="ECO:0000256" key="1">
    <source>
        <dbReference type="SAM" id="Phobius"/>
    </source>
</evidence>
<accession>A0A2A4CJ06</accession>
<dbReference type="InterPro" id="IPR017592">
    <property type="entry name" value="Pilus_assmbl_Flp-typ_CpaB"/>
</dbReference>
<sequence length="357" mass="38876">MVCGQVCLEFWRFRPKNFENRIRGTGQIGRKMRKTTLISLAVAVVLALLAVVAARGWLVDQRDAISAAARSGNQAIPTSQIVVAKKELRFGERITPDKIETIKWMSDRLPTGSFQDPAVLVGATDETARFVLEPLAEGEPILATKVTAPGQRAKLSTALSPGMKAVSIRVNDVLGVAGFVLPGDRVDVLLTRTGRNASDAYVDVLLQGVKVLAIDQIADERKDNPSVVRTVTFEVSTEEAQKLTLAGTIGTLSLALRNAVSIDTEESDRVTLNHLNNPEPAASLPDQTNSPEYQAELRRLESQINQLGANVDERISSMADALTPKPQPEAKPRPEFVTIGVTSHGRRTEYRIKPLDQ</sequence>